<evidence type="ECO:0000313" key="2">
    <source>
        <dbReference type="Proteomes" id="UP000009887"/>
    </source>
</evidence>
<proteinExistence type="predicted"/>
<dbReference type="AlphaFoldDB" id="K9DG13"/>
<accession>K9DG13</accession>
<dbReference type="EMBL" id="AGZU01000006">
    <property type="protein sequence ID" value="EKU76390.1"/>
    <property type="molecule type" value="Genomic_DNA"/>
</dbReference>
<protein>
    <submittedName>
        <fullName evidence="1">Uncharacterized protein</fullName>
    </submittedName>
</protein>
<evidence type="ECO:0000313" key="1">
    <source>
        <dbReference type="EMBL" id="EKU76390.1"/>
    </source>
</evidence>
<comment type="caution">
    <text evidence="1">The sequence shown here is derived from an EMBL/GenBank/DDBJ whole genome shotgun (WGS) entry which is preliminary data.</text>
</comment>
<dbReference type="HOGENOM" id="CLU_175614_0_0_5"/>
<dbReference type="Proteomes" id="UP000009887">
    <property type="component" value="Unassembled WGS sequence"/>
</dbReference>
<reference evidence="1 2" key="1">
    <citation type="submission" date="2012-09" db="EMBL/GenBank/DDBJ databases">
        <title>The Genome Sequence of Sphingobium yanoikuyae ATCC 51230.</title>
        <authorList>
            <consortium name="The Broad Institute Genome Sequencing Platform"/>
            <person name="Earl A."/>
            <person name="Ward D."/>
            <person name="Feldgarden M."/>
            <person name="Gevers D."/>
            <person name="Huys G."/>
            <person name="Walker B."/>
            <person name="Young S.K."/>
            <person name="Zeng Q."/>
            <person name="Gargeya S."/>
            <person name="Fitzgerald M."/>
            <person name="Haas B."/>
            <person name="Abouelleil A."/>
            <person name="Alvarado L."/>
            <person name="Arachchi H.M."/>
            <person name="Berlin A.M."/>
            <person name="Chapman S.B."/>
            <person name="Goldberg J."/>
            <person name="Griggs A."/>
            <person name="Gujja S."/>
            <person name="Hansen M."/>
            <person name="Howarth C."/>
            <person name="Imamovic A."/>
            <person name="Larimer J."/>
            <person name="McCowen C."/>
            <person name="Montmayeur A."/>
            <person name="Murphy C."/>
            <person name="Neiman D."/>
            <person name="Pearson M."/>
            <person name="Priest M."/>
            <person name="Roberts A."/>
            <person name="Saif S."/>
            <person name="Shea T."/>
            <person name="Sisk P."/>
            <person name="Sykes S."/>
            <person name="Wortman J."/>
            <person name="Nusbaum C."/>
            <person name="Birren B."/>
        </authorList>
    </citation>
    <scope>NUCLEOTIDE SEQUENCE [LARGE SCALE GENOMIC DNA]</scope>
    <source>
        <strain evidence="1 2">ATCC 51230</strain>
    </source>
</reference>
<organism evidence="1 2">
    <name type="scientific">Sphingobium yanoikuyae ATCC 51230</name>
    <dbReference type="NCBI Taxonomy" id="883163"/>
    <lineage>
        <taxon>Bacteria</taxon>
        <taxon>Pseudomonadati</taxon>
        <taxon>Pseudomonadota</taxon>
        <taxon>Alphaproteobacteria</taxon>
        <taxon>Sphingomonadales</taxon>
        <taxon>Sphingomonadaceae</taxon>
        <taxon>Sphingobium</taxon>
    </lineage>
</organism>
<keyword evidence="2" id="KW-1185">Reference proteome</keyword>
<sequence length="112" mass="12091">MAVPMATISFRATIGVLAGSLLLASCASVSPESRVRAGLIDAGLSPRMAGCMAERMVDRLSLVQLRRLQSIASLHKSHMGKMSMDELLYKVRALEDPEIFLVTSKAAIHCSF</sequence>
<dbReference type="PATRIC" id="fig|883163.3.peg.723"/>
<name>K9DG13_SPHYA</name>
<gene>
    <name evidence="1" type="ORF">HMPREF9718_00714</name>
</gene>